<name>A0A6I4ZPX4_9BACI</name>
<gene>
    <name evidence="1" type="ORF">GLW05_01335</name>
</gene>
<comment type="caution">
    <text evidence="1">The sequence shown here is derived from an EMBL/GenBank/DDBJ whole genome shotgun (WGS) entry which is preliminary data.</text>
</comment>
<dbReference type="RefSeq" id="WP_160847553.1">
    <property type="nucleotide sequence ID" value="NZ_WMEQ01000001.1"/>
</dbReference>
<organism evidence="1 2">
    <name type="scientific">Pontibacillus yanchengensis</name>
    <dbReference type="NCBI Taxonomy" id="462910"/>
    <lineage>
        <taxon>Bacteria</taxon>
        <taxon>Bacillati</taxon>
        <taxon>Bacillota</taxon>
        <taxon>Bacilli</taxon>
        <taxon>Bacillales</taxon>
        <taxon>Bacillaceae</taxon>
        <taxon>Pontibacillus</taxon>
    </lineage>
</organism>
<sequence length="124" mass="13847">MRKRKGQSSTYSHMYSLCNKHMNQYILAQLADGEHVDGVITGVDGDYLYLAIPTSVEQHNTSEPNAPTYPAYSSTTSSLRQFGGMSKSGRFGPSTIQSYQPPQRFQRLILPLSVLVTVNALPWY</sequence>
<dbReference type="OrthoDB" id="2943863at2"/>
<dbReference type="Proteomes" id="UP000468638">
    <property type="component" value="Unassembled WGS sequence"/>
</dbReference>
<proteinExistence type="predicted"/>
<protein>
    <submittedName>
        <fullName evidence="1">Uncharacterized protein</fullName>
    </submittedName>
</protein>
<reference evidence="1 2" key="1">
    <citation type="submission" date="2019-11" db="EMBL/GenBank/DDBJ databases">
        <title>Genome sequences of 17 halophilic strains isolated from different environments.</title>
        <authorList>
            <person name="Furrow R.E."/>
        </authorList>
    </citation>
    <scope>NUCLEOTIDE SEQUENCE [LARGE SCALE GENOMIC DNA]</scope>
    <source>
        <strain evidence="1 2">22514_16_FS</strain>
    </source>
</reference>
<accession>A0A6I4ZPX4</accession>
<dbReference type="EMBL" id="WMEQ01000001">
    <property type="protein sequence ID" value="MYL32248.1"/>
    <property type="molecule type" value="Genomic_DNA"/>
</dbReference>
<evidence type="ECO:0000313" key="2">
    <source>
        <dbReference type="Proteomes" id="UP000468638"/>
    </source>
</evidence>
<dbReference type="AlphaFoldDB" id="A0A6I4ZPX4"/>
<evidence type="ECO:0000313" key="1">
    <source>
        <dbReference type="EMBL" id="MYL32248.1"/>
    </source>
</evidence>